<comment type="caution">
    <text evidence="1">The sequence shown here is derived from an EMBL/GenBank/DDBJ whole genome shotgun (WGS) entry which is preliminary data.</text>
</comment>
<dbReference type="Proteomes" id="UP000533641">
    <property type="component" value="Unassembled WGS sequence"/>
</dbReference>
<dbReference type="EMBL" id="JACIGM010000003">
    <property type="protein sequence ID" value="MBB4274003.1"/>
    <property type="molecule type" value="Genomic_DNA"/>
</dbReference>
<proteinExistence type="predicted"/>
<evidence type="ECO:0000313" key="2">
    <source>
        <dbReference type="Proteomes" id="UP000533641"/>
    </source>
</evidence>
<organism evidence="1 2">
    <name type="scientific">Rhizobium mongolense</name>
    <dbReference type="NCBI Taxonomy" id="57676"/>
    <lineage>
        <taxon>Bacteria</taxon>
        <taxon>Pseudomonadati</taxon>
        <taxon>Pseudomonadota</taxon>
        <taxon>Alphaproteobacteria</taxon>
        <taxon>Hyphomicrobiales</taxon>
        <taxon>Rhizobiaceae</taxon>
        <taxon>Rhizobium/Agrobacterium group</taxon>
        <taxon>Rhizobium</taxon>
    </lineage>
</organism>
<gene>
    <name evidence="1" type="ORF">GGE12_001758</name>
</gene>
<name>A0A7W6RK76_9HYPH</name>
<protein>
    <submittedName>
        <fullName evidence="1">Uncharacterized protein</fullName>
    </submittedName>
</protein>
<reference evidence="1 2" key="1">
    <citation type="submission" date="2020-08" db="EMBL/GenBank/DDBJ databases">
        <title>Genomic Encyclopedia of Type Strains, Phase IV (KMG-V): Genome sequencing to study the core and pangenomes of soil and plant-associated prokaryotes.</title>
        <authorList>
            <person name="Whitman W."/>
        </authorList>
    </citation>
    <scope>NUCLEOTIDE SEQUENCE [LARGE SCALE GENOMIC DNA]</scope>
    <source>
        <strain evidence="1 2">SEMIA 402</strain>
    </source>
</reference>
<dbReference type="AlphaFoldDB" id="A0A7W6RK76"/>
<sequence>MFERPELGIENENFTFTSGISCVACAESLVFVCFTVAYAHSLTQALCDPRQDTGEHHPAHSVTATSASGVSIALANKLPSTE</sequence>
<accession>A0A7W6RK76</accession>
<dbReference type="RefSeq" id="WP_183924499.1">
    <property type="nucleotide sequence ID" value="NZ_JACIGM010000003.1"/>
</dbReference>
<evidence type="ECO:0000313" key="1">
    <source>
        <dbReference type="EMBL" id="MBB4274003.1"/>
    </source>
</evidence>